<dbReference type="FunFam" id="3.30.300.20:FF:000001">
    <property type="entry name" value="30S ribosomal protein S3"/>
    <property type="match status" value="1"/>
</dbReference>
<dbReference type="Gene3D" id="3.30.300.20">
    <property type="match status" value="1"/>
</dbReference>
<evidence type="ECO:0000313" key="11">
    <source>
        <dbReference type="Proteomes" id="UP000178893"/>
    </source>
</evidence>
<accession>A0A1G2DYP2</accession>
<evidence type="ECO:0000313" key="10">
    <source>
        <dbReference type="EMBL" id="OGZ18161.1"/>
    </source>
</evidence>
<dbReference type="PANTHER" id="PTHR11760">
    <property type="entry name" value="30S/40S RIBOSOMAL PROTEIN S3"/>
    <property type="match status" value="1"/>
</dbReference>
<gene>
    <name evidence="8" type="primary">rpsC</name>
    <name evidence="10" type="ORF">A2V72_00280</name>
</gene>
<keyword evidence="2 8" id="KW-0699">rRNA-binding</keyword>
<evidence type="ECO:0000256" key="7">
    <source>
        <dbReference type="ARBA" id="ARBA00035257"/>
    </source>
</evidence>
<dbReference type="GO" id="GO:0003729">
    <property type="term" value="F:mRNA binding"/>
    <property type="evidence" value="ECO:0007669"/>
    <property type="project" value="UniProtKB-UniRule"/>
</dbReference>
<dbReference type="InterPro" id="IPR005704">
    <property type="entry name" value="Ribosomal_uS3_bac-typ"/>
</dbReference>
<evidence type="ECO:0000256" key="6">
    <source>
        <dbReference type="ARBA" id="ARBA00024998"/>
    </source>
</evidence>
<reference evidence="10 11" key="1">
    <citation type="journal article" date="2016" name="Nat. Commun.">
        <title>Thousands of microbial genomes shed light on interconnected biogeochemical processes in an aquifer system.</title>
        <authorList>
            <person name="Anantharaman K."/>
            <person name="Brown C.T."/>
            <person name="Hug L.A."/>
            <person name="Sharon I."/>
            <person name="Castelle C.J."/>
            <person name="Probst A.J."/>
            <person name="Thomas B.C."/>
            <person name="Singh A."/>
            <person name="Wilkins M.J."/>
            <person name="Karaoz U."/>
            <person name="Brodie E.L."/>
            <person name="Williams K.H."/>
            <person name="Hubbard S.S."/>
            <person name="Banfield J.F."/>
        </authorList>
    </citation>
    <scope>NUCLEOTIDE SEQUENCE [LARGE SCALE GENOMIC DNA]</scope>
</reference>
<dbReference type="Proteomes" id="UP000178893">
    <property type="component" value="Unassembled WGS sequence"/>
</dbReference>
<dbReference type="EMBL" id="MHLW01000013">
    <property type="protein sequence ID" value="OGZ18161.1"/>
    <property type="molecule type" value="Genomic_DNA"/>
</dbReference>
<dbReference type="InterPro" id="IPR004087">
    <property type="entry name" value="KH_dom"/>
</dbReference>
<dbReference type="PROSITE" id="PS50084">
    <property type="entry name" value="KH_TYPE_1"/>
    <property type="match status" value="1"/>
</dbReference>
<dbReference type="InterPro" id="IPR001351">
    <property type="entry name" value="Ribosomal_uS3_C"/>
</dbReference>
<dbReference type="PROSITE" id="PS50823">
    <property type="entry name" value="KH_TYPE_2"/>
    <property type="match status" value="1"/>
</dbReference>
<comment type="similarity">
    <text evidence="1 8">Belongs to the universal ribosomal protein uS3 family.</text>
</comment>
<dbReference type="GO" id="GO:0006412">
    <property type="term" value="P:translation"/>
    <property type="evidence" value="ECO:0007669"/>
    <property type="project" value="UniProtKB-UniRule"/>
</dbReference>
<evidence type="ECO:0000256" key="8">
    <source>
        <dbReference type="HAMAP-Rule" id="MF_01309"/>
    </source>
</evidence>
<dbReference type="InterPro" id="IPR004044">
    <property type="entry name" value="KH_dom_type_2"/>
</dbReference>
<dbReference type="CDD" id="cd02412">
    <property type="entry name" value="KH-II_30S_S3"/>
    <property type="match status" value="1"/>
</dbReference>
<dbReference type="GO" id="GO:0003735">
    <property type="term" value="F:structural constituent of ribosome"/>
    <property type="evidence" value="ECO:0007669"/>
    <property type="project" value="InterPro"/>
</dbReference>
<name>A0A1G2DYP2_9BACT</name>
<evidence type="ECO:0000259" key="9">
    <source>
        <dbReference type="PROSITE" id="PS50823"/>
    </source>
</evidence>
<dbReference type="GO" id="GO:0022627">
    <property type="term" value="C:cytosolic small ribosomal subunit"/>
    <property type="evidence" value="ECO:0007669"/>
    <property type="project" value="TreeGrafter"/>
</dbReference>
<dbReference type="Pfam" id="PF07650">
    <property type="entry name" value="KH_2"/>
    <property type="match status" value="1"/>
</dbReference>
<evidence type="ECO:0000256" key="5">
    <source>
        <dbReference type="ARBA" id="ARBA00023274"/>
    </source>
</evidence>
<dbReference type="PANTHER" id="PTHR11760:SF19">
    <property type="entry name" value="SMALL RIBOSOMAL SUBUNIT PROTEIN US3C"/>
    <property type="match status" value="1"/>
</dbReference>
<keyword evidence="3 8" id="KW-0694">RNA-binding</keyword>
<dbReference type="InterPro" id="IPR009019">
    <property type="entry name" value="KH_sf_prok-type"/>
</dbReference>
<dbReference type="NCBIfam" id="TIGR01009">
    <property type="entry name" value="rpsC_bact"/>
    <property type="match status" value="1"/>
</dbReference>
<keyword evidence="4 8" id="KW-0689">Ribosomal protein</keyword>
<comment type="subunit">
    <text evidence="8">Part of the 30S ribosomal subunit. Forms a tight complex with proteins S10 and S14.</text>
</comment>
<dbReference type="AlphaFoldDB" id="A0A1G2DYP2"/>
<organism evidence="10 11">
    <name type="scientific">Candidatus Nealsonbacteria bacterium RBG_13_37_56</name>
    <dbReference type="NCBI Taxonomy" id="1801661"/>
    <lineage>
        <taxon>Bacteria</taxon>
        <taxon>Candidatus Nealsoniibacteriota</taxon>
    </lineage>
</organism>
<protein>
    <recommendedName>
        <fullName evidence="7 8">Small ribosomal subunit protein uS3</fullName>
    </recommendedName>
</protein>
<sequence>MSHKVNPKAYRLRRMADWDSRGFYHNPAQLLEEDFKIRQYINKKLEKVGIEKIEIERSSSKINVIISTARPGLIIGRGGEGVERLKKELENKVINSSKDKKKFASAKVLMNKKELRIEIREIKNPWTSAGLSAQWVAQQIEKRVAFRRVLKQALGKIVANREIKGARIEVSGRLNGVEIARREWVGEGQLPRQTIRADIDYAKAEAHCTYGAIGIKVWIYKGEKFE</sequence>
<keyword evidence="5 8" id="KW-0687">Ribonucleoprotein</keyword>
<dbReference type="Pfam" id="PF00189">
    <property type="entry name" value="Ribosomal_S3_C"/>
    <property type="match status" value="1"/>
</dbReference>
<evidence type="ECO:0000256" key="2">
    <source>
        <dbReference type="ARBA" id="ARBA00022730"/>
    </source>
</evidence>
<dbReference type="SMART" id="SM00322">
    <property type="entry name" value="KH"/>
    <property type="match status" value="1"/>
</dbReference>
<evidence type="ECO:0000256" key="3">
    <source>
        <dbReference type="ARBA" id="ARBA00022884"/>
    </source>
</evidence>
<dbReference type="SUPFAM" id="SSF54821">
    <property type="entry name" value="Ribosomal protein S3 C-terminal domain"/>
    <property type="match status" value="1"/>
</dbReference>
<dbReference type="InterPro" id="IPR015946">
    <property type="entry name" value="KH_dom-like_a/b"/>
</dbReference>
<dbReference type="InterPro" id="IPR036419">
    <property type="entry name" value="Ribosomal_S3_C_sf"/>
</dbReference>
<dbReference type="HAMAP" id="MF_01309_B">
    <property type="entry name" value="Ribosomal_uS3_B"/>
    <property type="match status" value="1"/>
</dbReference>
<feature type="domain" description="KH type-2" evidence="9">
    <location>
        <begin position="37"/>
        <end position="123"/>
    </location>
</feature>
<evidence type="ECO:0000256" key="4">
    <source>
        <dbReference type="ARBA" id="ARBA00022980"/>
    </source>
</evidence>
<dbReference type="GO" id="GO:0019843">
    <property type="term" value="F:rRNA binding"/>
    <property type="evidence" value="ECO:0007669"/>
    <property type="project" value="UniProtKB-UniRule"/>
</dbReference>
<proteinExistence type="inferred from homology"/>
<dbReference type="SUPFAM" id="SSF54814">
    <property type="entry name" value="Prokaryotic type KH domain (KH-domain type II)"/>
    <property type="match status" value="1"/>
</dbReference>
<comment type="caution">
    <text evidence="10">The sequence shown here is derived from an EMBL/GenBank/DDBJ whole genome shotgun (WGS) entry which is preliminary data.</text>
</comment>
<dbReference type="InterPro" id="IPR057258">
    <property type="entry name" value="Ribosomal_uS3"/>
</dbReference>
<evidence type="ECO:0000256" key="1">
    <source>
        <dbReference type="ARBA" id="ARBA00010761"/>
    </source>
</evidence>
<dbReference type="Gene3D" id="3.30.1140.32">
    <property type="entry name" value="Ribosomal protein S3, C-terminal domain"/>
    <property type="match status" value="1"/>
</dbReference>
<comment type="function">
    <text evidence="6 8">Binds the lower part of the 30S subunit head. Binds mRNA in the 70S ribosome, positioning it for translation.</text>
</comment>